<gene>
    <name evidence="3" type="ORF">PSFLO_03124</name>
</gene>
<evidence type="ECO:0000313" key="3">
    <source>
        <dbReference type="EMBL" id="SPO37648.1"/>
    </source>
</evidence>
<feature type="compositionally biased region" description="Low complexity" evidence="1">
    <location>
        <begin position="655"/>
        <end position="664"/>
    </location>
</feature>
<dbReference type="Pfam" id="PF08101">
    <property type="entry name" value="Msb1-Mug8_dom"/>
    <property type="match status" value="1"/>
</dbReference>
<reference evidence="3 4" key="1">
    <citation type="submission" date="2018-03" db="EMBL/GenBank/DDBJ databases">
        <authorList>
            <person name="Guldener U."/>
        </authorList>
    </citation>
    <scope>NUCLEOTIDE SEQUENCE [LARGE SCALE GENOMIC DNA]</scope>
    <source>
        <strain evidence="3 4">DAOM196992</strain>
    </source>
</reference>
<feature type="domain" description="Meiotically up-regulated protein Msb1/Mug8" evidence="2">
    <location>
        <begin position="224"/>
        <end position="395"/>
    </location>
</feature>
<sequence>MGAQHGIAAFRSKFKKASPQQPASGGPAAAYTVGNQSSIALGESGQSRKRGFSLRSKMRLGKPQRAPAVPQLPPALELDFDRPALDAPSQPEIGAHARPSPTPGAAQPPTAAALVAAEAIASSSSATKHVPRARQLVKALEAMANARLDVAQVRDLASLCAEQIKQRGLDTTGLFRSFRVAQSQDDIDRLIQLFLVHINPTAYASVFAVLPDDALARLWQRPEEAPDKSRAALDELEKELRYTSIHNVVALLKWGLRHLRLRTTDFNSSDPYGWYDAFVAAEKKSGYHPRAIADLLHPTLPQETAELLVQMLELMARVAAHHNHMPASEICSILGFWLFGRIGVAHPPPTFPELQAAWQTATSVAEHLLLAHIRSQAVVTFAMPLRLTELVQDYPSIKDGSHSPGFPPAYARRQVSTLRIDLRSENLVVSPMRPRLPSATLASALDASASEQLEGGRGETWAAVIGQLASDATEGDKGKELLIPEHARILDLVDAQIAARIKHQEQAEEASRPPAFGISPSSAEGDRDSLSPQSTYRRFSRSYSDLRSTKPLATLSEDEGPGGASRERRPRPPPLAASAASAARVSRDASVSQQSTEGGPPPATSTDSAKFKRLSTEWRSFSEGGFSSEATAVELSLDEFDLKPVSSNNSQTLPSRKGAARRSGYSGGSLGRRRSNRGELPAFGLADAAPAKPPPPPAFVVTSVAMTAMDTSLTTLWQDSLLDNSLCSTLPPLVLVQLDEKVAAEADLLGGYAKDERPWLLVVETVLPPRPPTPTDDGNKGRGGRGDGHSISDSRSIFAPSIRSVKLHLQRRMSMLSSKSRTKRAEANDVAEVQEPPVPKTPVMPGGWT</sequence>
<dbReference type="SUPFAM" id="SSF48350">
    <property type="entry name" value="GTPase activation domain, GAP"/>
    <property type="match status" value="1"/>
</dbReference>
<proteinExistence type="predicted"/>
<organism evidence="3 4">
    <name type="scientific">Pseudozyma flocculosa</name>
    <dbReference type="NCBI Taxonomy" id="84751"/>
    <lineage>
        <taxon>Eukaryota</taxon>
        <taxon>Fungi</taxon>
        <taxon>Dikarya</taxon>
        <taxon>Basidiomycota</taxon>
        <taxon>Ustilaginomycotina</taxon>
        <taxon>Ustilaginomycetes</taxon>
        <taxon>Ustilaginales</taxon>
        <taxon>Ustilaginaceae</taxon>
        <taxon>Pseudozyma</taxon>
    </lineage>
</organism>
<feature type="compositionally biased region" description="Low complexity" evidence="1">
    <location>
        <begin position="576"/>
        <end position="592"/>
    </location>
</feature>
<feature type="compositionally biased region" description="Basic and acidic residues" evidence="1">
    <location>
        <begin position="777"/>
        <end position="792"/>
    </location>
</feature>
<feature type="compositionally biased region" description="Basic residues" evidence="1">
    <location>
        <begin position="47"/>
        <end position="62"/>
    </location>
</feature>
<feature type="region of interest" description="Disordered" evidence="1">
    <location>
        <begin position="643"/>
        <end position="677"/>
    </location>
</feature>
<dbReference type="PANTHER" id="PTHR28093">
    <property type="entry name" value="MORPHOGENESIS-RELATED PROTEIN MSB1"/>
    <property type="match status" value="1"/>
</dbReference>
<feature type="region of interest" description="Disordered" evidence="1">
    <location>
        <begin position="812"/>
        <end position="849"/>
    </location>
</feature>
<dbReference type="InterPro" id="IPR037508">
    <property type="entry name" value="Msb1/Mug8"/>
</dbReference>
<protein>
    <recommendedName>
        <fullName evidence="2">Meiotically up-regulated protein Msb1/Mug8 domain-containing protein</fullName>
    </recommendedName>
</protein>
<dbReference type="Gene3D" id="1.10.555.10">
    <property type="entry name" value="Rho GTPase activation protein"/>
    <property type="match status" value="1"/>
</dbReference>
<name>A0A5C3EZJ7_9BASI</name>
<feature type="region of interest" description="Disordered" evidence="1">
    <location>
        <begin position="503"/>
        <end position="610"/>
    </location>
</feature>
<keyword evidence="4" id="KW-1185">Reference proteome</keyword>
<dbReference type="InterPro" id="IPR008936">
    <property type="entry name" value="Rho_GTPase_activation_prot"/>
</dbReference>
<evidence type="ECO:0000313" key="4">
    <source>
        <dbReference type="Proteomes" id="UP000323386"/>
    </source>
</evidence>
<feature type="compositionally biased region" description="Polar residues" evidence="1">
    <location>
        <begin position="530"/>
        <end position="546"/>
    </location>
</feature>
<dbReference type="PANTHER" id="PTHR28093:SF1">
    <property type="entry name" value="MORPHOGENESIS-RELATED PROTEIN MSB1"/>
    <property type="match status" value="1"/>
</dbReference>
<feature type="compositionally biased region" description="Low complexity" evidence="1">
    <location>
        <begin position="17"/>
        <end position="30"/>
    </location>
</feature>
<feature type="compositionally biased region" description="Polar residues" evidence="1">
    <location>
        <begin position="645"/>
        <end position="654"/>
    </location>
</feature>
<dbReference type="Proteomes" id="UP000323386">
    <property type="component" value="Unassembled WGS sequence"/>
</dbReference>
<evidence type="ECO:0000259" key="2">
    <source>
        <dbReference type="Pfam" id="PF08101"/>
    </source>
</evidence>
<feature type="region of interest" description="Disordered" evidence="1">
    <location>
        <begin position="1"/>
        <end position="110"/>
    </location>
</feature>
<dbReference type="AlphaFoldDB" id="A0A5C3EZJ7"/>
<dbReference type="EMBL" id="OOIP01000007">
    <property type="protein sequence ID" value="SPO37648.1"/>
    <property type="molecule type" value="Genomic_DNA"/>
</dbReference>
<dbReference type="OrthoDB" id="3362494at2759"/>
<feature type="region of interest" description="Disordered" evidence="1">
    <location>
        <begin position="766"/>
        <end position="794"/>
    </location>
</feature>
<evidence type="ECO:0000256" key="1">
    <source>
        <dbReference type="SAM" id="MobiDB-lite"/>
    </source>
</evidence>
<accession>A0A5C3EZJ7</accession>
<dbReference type="InterPro" id="IPR012965">
    <property type="entry name" value="Msb1/Mug8_dom"/>
</dbReference>